<dbReference type="AlphaFoldDB" id="A0AA38IHP4"/>
<dbReference type="Gene3D" id="1.20.5.1200">
    <property type="entry name" value="Alpha-tocopherol transfer"/>
    <property type="match status" value="1"/>
</dbReference>
<evidence type="ECO:0000313" key="3">
    <source>
        <dbReference type="Proteomes" id="UP001168821"/>
    </source>
</evidence>
<dbReference type="SMART" id="SM00516">
    <property type="entry name" value="SEC14"/>
    <property type="match status" value="1"/>
</dbReference>
<dbReference type="EMBL" id="JALNTZ010000004">
    <property type="protein sequence ID" value="KAJ3656110.1"/>
    <property type="molecule type" value="Genomic_DNA"/>
</dbReference>
<organism evidence="2 3">
    <name type="scientific">Zophobas morio</name>
    <dbReference type="NCBI Taxonomy" id="2755281"/>
    <lineage>
        <taxon>Eukaryota</taxon>
        <taxon>Metazoa</taxon>
        <taxon>Ecdysozoa</taxon>
        <taxon>Arthropoda</taxon>
        <taxon>Hexapoda</taxon>
        <taxon>Insecta</taxon>
        <taxon>Pterygota</taxon>
        <taxon>Neoptera</taxon>
        <taxon>Endopterygota</taxon>
        <taxon>Coleoptera</taxon>
        <taxon>Polyphaga</taxon>
        <taxon>Cucujiformia</taxon>
        <taxon>Tenebrionidae</taxon>
        <taxon>Zophobas</taxon>
    </lineage>
</organism>
<dbReference type="GO" id="GO:1902936">
    <property type="term" value="F:phosphatidylinositol bisphosphate binding"/>
    <property type="evidence" value="ECO:0007669"/>
    <property type="project" value="TreeGrafter"/>
</dbReference>
<dbReference type="InterPro" id="IPR036865">
    <property type="entry name" value="CRAL-TRIO_dom_sf"/>
</dbReference>
<dbReference type="Gene3D" id="1.10.8.20">
    <property type="entry name" value="N-terminal domain of phosphatidylinositol transfer protein sec14p"/>
    <property type="match status" value="1"/>
</dbReference>
<dbReference type="PANTHER" id="PTHR10174">
    <property type="entry name" value="ALPHA-TOCOPHEROL TRANSFER PROTEIN-RELATED"/>
    <property type="match status" value="1"/>
</dbReference>
<evidence type="ECO:0000259" key="1">
    <source>
        <dbReference type="PROSITE" id="PS50191"/>
    </source>
</evidence>
<dbReference type="SUPFAM" id="SSF52087">
    <property type="entry name" value="CRAL/TRIO domain"/>
    <property type="match status" value="1"/>
</dbReference>
<dbReference type="PROSITE" id="PS50191">
    <property type="entry name" value="CRAL_TRIO"/>
    <property type="match status" value="1"/>
</dbReference>
<dbReference type="CDD" id="cd00170">
    <property type="entry name" value="SEC14"/>
    <property type="match status" value="1"/>
</dbReference>
<gene>
    <name evidence="2" type="ORF">Zmor_015210</name>
</gene>
<reference evidence="2" key="1">
    <citation type="journal article" date="2023" name="G3 (Bethesda)">
        <title>Whole genome assemblies of Zophobas morio and Tenebrio molitor.</title>
        <authorList>
            <person name="Kaur S."/>
            <person name="Stinson S.A."/>
            <person name="diCenzo G.C."/>
        </authorList>
    </citation>
    <scope>NUCLEOTIDE SEQUENCE</scope>
    <source>
        <strain evidence="2">QUZm001</strain>
    </source>
</reference>
<dbReference type="Gene3D" id="3.40.525.10">
    <property type="entry name" value="CRAL-TRIO lipid binding domain"/>
    <property type="match status" value="1"/>
</dbReference>
<dbReference type="SMART" id="SM01100">
    <property type="entry name" value="CRAL_TRIO_N"/>
    <property type="match status" value="1"/>
</dbReference>
<comment type="caution">
    <text evidence="2">The sequence shown here is derived from an EMBL/GenBank/DDBJ whole genome shotgun (WGS) entry which is preliminary data.</text>
</comment>
<dbReference type="PANTHER" id="PTHR10174:SF234">
    <property type="entry name" value="SD01558P"/>
    <property type="match status" value="1"/>
</dbReference>
<dbReference type="Pfam" id="PF00650">
    <property type="entry name" value="CRAL_TRIO"/>
    <property type="match status" value="1"/>
</dbReference>
<keyword evidence="3" id="KW-1185">Reference proteome</keyword>
<name>A0AA38IHP4_9CUCU</name>
<dbReference type="InterPro" id="IPR036273">
    <property type="entry name" value="CRAL/TRIO_N_dom_sf"/>
</dbReference>
<feature type="domain" description="CRAL-TRIO" evidence="1">
    <location>
        <begin position="101"/>
        <end position="263"/>
    </location>
</feature>
<sequence length="300" mass="35150">MSTNNEVDPHLDLGEPPEEVIQWAKENIHENPDTRCQMISDLRDMIYARGECTPHRSDDAFLLRFLRARFFTIERAHRLVVNYYDFKENNPQFCENIDLDKLSCTGAEKVITVPPYREGSGRRIMLYTVRGWNPEAIMLEEVFQATIAILEMALMEERAQILGGICIFDFGGLTMQQVWHLTPSFAHKIVQIMVTSFPLRIHALHIVNQSYIFDVVYNIFKPFLNDAMKERIFFHGEDMESLHKHIDPKYLPEKYGGIHPEYNYRDWIESCKENKKIIEEMRGLGYVVSEDEVKDKAQIK</sequence>
<evidence type="ECO:0000313" key="2">
    <source>
        <dbReference type="EMBL" id="KAJ3656110.1"/>
    </source>
</evidence>
<dbReference type="SUPFAM" id="SSF46938">
    <property type="entry name" value="CRAL/TRIO N-terminal domain"/>
    <property type="match status" value="1"/>
</dbReference>
<dbReference type="GO" id="GO:0016020">
    <property type="term" value="C:membrane"/>
    <property type="evidence" value="ECO:0007669"/>
    <property type="project" value="TreeGrafter"/>
</dbReference>
<accession>A0AA38IHP4</accession>
<dbReference type="InterPro" id="IPR011074">
    <property type="entry name" value="CRAL/TRIO_N_dom"/>
</dbReference>
<proteinExistence type="predicted"/>
<dbReference type="Proteomes" id="UP001168821">
    <property type="component" value="Unassembled WGS sequence"/>
</dbReference>
<dbReference type="InterPro" id="IPR001251">
    <property type="entry name" value="CRAL-TRIO_dom"/>
</dbReference>
<protein>
    <recommendedName>
        <fullName evidence="1">CRAL-TRIO domain-containing protein</fullName>
    </recommendedName>
</protein>
<dbReference type="PRINTS" id="PR00180">
    <property type="entry name" value="CRETINALDHBP"/>
</dbReference>